<dbReference type="PANTHER" id="PTHR11733:SF167">
    <property type="entry name" value="FI17812P1-RELATED"/>
    <property type="match status" value="1"/>
</dbReference>
<accession>A0A4R5W444</accession>
<evidence type="ECO:0000256" key="1">
    <source>
        <dbReference type="ARBA" id="ARBA00001947"/>
    </source>
</evidence>
<keyword evidence="5" id="KW-0378">Hydrolase</keyword>
<dbReference type="Gene3D" id="1.10.1380.10">
    <property type="entry name" value="Neutral endopeptidase , domain2"/>
    <property type="match status" value="1"/>
</dbReference>
<feature type="chain" id="PRO_5020180663" evidence="8">
    <location>
        <begin position="26"/>
        <end position="689"/>
    </location>
</feature>
<evidence type="ECO:0000256" key="5">
    <source>
        <dbReference type="ARBA" id="ARBA00022801"/>
    </source>
</evidence>
<keyword evidence="3" id="KW-0645">Protease</keyword>
<evidence type="ECO:0000259" key="10">
    <source>
        <dbReference type="Pfam" id="PF05649"/>
    </source>
</evidence>
<evidence type="ECO:0000256" key="8">
    <source>
        <dbReference type="SAM" id="SignalP"/>
    </source>
</evidence>
<gene>
    <name evidence="11" type="ORF">E2I14_06720</name>
</gene>
<dbReference type="PANTHER" id="PTHR11733">
    <property type="entry name" value="ZINC METALLOPROTEASE FAMILY M13 NEPRILYSIN-RELATED"/>
    <property type="match status" value="1"/>
</dbReference>
<keyword evidence="4" id="KW-0479">Metal-binding</keyword>
<sequence>MLKKNPMRRGLVAVLMCFAASSSHADSAAATITNGFVIEPQTMNRSVDACSDFFEFSNGQWIKDNPIPADRSRYSAYDEVTERNLTALKAIAEEAAKNVANRNPTSSPAEKIVGAYFLSGMDEAGIEAAGIKPLAQGLEQIAAIKQRSDLISVIAQQHKTGAGPLFGFYIDQDAKNTLRYITQLTQGGLGLPDRDYYLKSDAKTREIRAKYVTHLETIFGLLGDAPDVAKHNAATVLKIETRLARASMSKIELRDPQASYHLMDLKGLGKIDPHTDWANYFNQLGLAQPGDINVAQPKFFAEAGRMLSTVSLADWQTYLRWNLAHATARDLSSAFVNANFEFYGRTLQGTKELSPRWKRVLGNIDRSVGDAMGELYVAKFFSPEAKAGVLDMVNNIKVAMHDSILKLDWMSDATKQQAIKKLDAINVKIGYPDHWRDYSSLVIDTTSYANNNMRANEFEFKRMIAKLGKPIDRNEWGMTAPTVNAYYNPTMNEIVFPAGILQPPLYHLKADLAANYGNTGATIGHEMTHAFDDEGRQFDADGNLKSWWTKDDEKNFIKRAAAIEKQFDEFNPIDQLHINGKLTAGENIADLGGMKIALQALRTAVKAQPQPELIDGFTQEQRFFIANAQSFRSLARPEQLRLQLATDPHAPDYARVLAPIANMPEFTAAFSCPASTSPLRPIEKRVLIW</sequence>
<organism evidence="11 12">
    <name type="scientific">Sapientia aquatica</name>
    <dbReference type="NCBI Taxonomy" id="1549640"/>
    <lineage>
        <taxon>Bacteria</taxon>
        <taxon>Pseudomonadati</taxon>
        <taxon>Pseudomonadota</taxon>
        <taxon>Betaproteobacteria</taxon>
        <taxon>Burkholderiales</taxon>
        <taxon>Oxalobacteraceae</taxon>
        <taxon>Sapientia</taxon>
    </lineage>
</organism>
<dbReference type="GO" id="GO:0046872">
    <property type="term" value="F:metal ion binding"/>
    <property type="evidence" value="ECO:0007669"/>
    <property type="project" value="UniProtKB-KW"/>
</dbReference>
<protein>
    <submittedName>
        <fullName evidence="11">M13 family peptidase</fullName>
    </submittedName>
</protein>
<feature type="domain" description="Peptidase M13 N-terminal" evidence="10">
    <location>
        <begin position="50"/>
        <end position="432"/>
    </location>
</feature>
<dbReference type="Proteomes" id="UP000294829">
    <property type="component" value="Unassembled WGS sequence"/>
</dbReference>
<evidence type="ECO:0000256" key="3">
    <source>
        <dbReference type="ARBA" id="ARBA00022670"/>
    </source>
</evidence>
<keyword evidence="6" id="KW-0862">Zinc</keyword>
<evidence type="ECO:0000256" key="4">
    <source>
        <dbReference type="ARBA" id="ARBA00022723"/>
    </source>
</evidence>
<dbReference type="InterPro" id="IPR024079">
    <property type="entry name" value="MetalloPept_cat_dom_sf"/>
</dbReference>
<evidence type="ECO:0000256" key="7">
    <source>
        <dbReference type="ARBA" id="ARBA00023049"/>
    </source>
</evidence>
<dbReference type="PROSITE" id="PS51885">
    <property type="entry name" value="NEPRILYSIN"/>
    <property type="match status" value="1"/>
</dbReference>
<comment type="similarity">
    <text evidence="2">Belongs to the peptidase M13 family.</text>
</comment>
<dbReference type="Pfam" id="PF01431">
    <property type="entry name" value="Peptidase_M13"/>
    <property type="match status" value="1"/>
</dbReference>
<name>A0A4R5W444_9BURK</name>
<dbReference type="OrthoDB" id="9775677at2"/>
<comment type="caution">
    <text evidence="11">The sequence shown here is derived from an EMBL/GenBank/DDBJ whole genome shotgun (WGS) entry which is preliminary data.</text>
</comment>
<dbReference type="InterPro" id="IPR042089">
    <property type="entry name" value="Peptidase_M13_dom_2"/>
</dbReference>
<dbReference type="Pfam" id="PF05649">
    <property type="entry name" value="Peptidase_M13_N"/>
    <property type="match status" value="1"/>
</dbReference>
<keyword evidence="7" id="KW-0482">Metalloprotease</keyword>
<evidence type="ECO:0000313" key="11">
    <source>
        <dbReference type="EMBL" id="TDK67441.1"/>
    </source>
</evidence>
<reference evidence="11 12" key="1">
    <citation type="submission" date="2019-03" db="EMBL/GenBank/DDBJ databases">
        <title>Sapientia aquatica gen. nov., sp. nov., isolated from a crater lake.</title>
        <authorList>
            <person name="Felfoldi T."/>
            <person name="Szabo A."/>
            <person name="Toth E."/>
            <person name="Schumann P."/>
            <person name="Keki Z."/>
            <person name="Marialigeti K."/>
            <person name="Mathe I."/>
        </authorList>
    </citation>
    <scope>NUCLEOTIDE SEQUENCE [LARGE SCALE GENOMIC DNA]</scope>
    <source>
        <strain evidence="11 12">SA-152</strain>
    </source>
</reference>
<dbReference type="SUPFAM" id="SSF55486">
    <property type="entry name" value="Metalloproteases ('zincins'), catalytic domain"/>
    <property type="match status" value="1"/>
</dbReference>
<dbReference type="CDD" id="cd08662">
    <property type="entry name" value="M13"/>
    <property type="match status" value="1"/>
</dbReference>
<comment type="cofactor">
    <cofactor evidence="1">
        <name>Zn(2+)</name>
        <dbReference type="ChEBI" id="CHEBI:29105"/>
    </cofactor>
</comment>
<proteinExistence type="inferred from homology"/>
<evidence type="ECO:0000256" key="6">
    <source>
        <dbReference type="ARBA" id="ARBA00022833"/>
    </source>
</evidence>
<evidence type="ECO:0000313" key="12">
    <source>
        <dbReference type="Proteomes" id="UP000294829"/>
    </source>
</evidence>
<evidence type="ECO:0000259" key="9">
    <source>
        <dbReference type="Pfam" id="PF01431"/>
    </source>
</evidence>
<dbReference type="PRINTS" id="PR00786">
    <property type="entry name" value="NEPRILYSIN"/>
</dbReference>
<dbReference type="Gene3D" id="3.40.390.10">
    <property type="entry name" value="Collagenase (Catalytic Domain)"/>
    <property type="match status" value="1"/>
</dbReference>
<evidence type="ECO:0000256" key="2">
    <source>
        <dbReference type="ARBA" id="ARBA00007357"/>
    </source>
</evidence>
<feature type="signal peptide" evidence="8">
    <location>
        <begin position="1"/>
        <end position="25"/>
    </location>
</feature>
<dbReference type="InterPro" id="IPR000718">
    <property type="entry name" value="Peptidase_M13"/>
</dbReference>
<keyword evidence="8" id="KW-0732">Signal</keyword>
<dbReference type="EMBL" id="SMYL01000002">
    <property type="protein sequence ID" value="TDK67441.1"/>
    <property type="molecule type" value="Genomic_DNA"/>
</dbReference>
<feature type="domain" description="Peptidase M13 C-terminal" evidence="9">
    <location>
        <begin position="484"/>
        <end position="679"/>
    </location>
</feature>
<dbReference type="GO" id="GO:0005886">
    <property type="term" value="C:plasma membrane"/>
    <property type="evidence" value="ECO:0007669"/>
    <property type="project" value="TreeGrafter"/>
</dbReference>
<dbReference type="GO" id="GO:0016485">
    <property type="term" value="P:protein processing"/>
    <property type="evidence" value="ECO:0007669"/>
    <property type="project" value="TreeGrafter"/>
</dbReference>
<dbReference type="InterPro" id="IPR008753">
    <property type="entry name" value="Peptidase_M13_N"/>
</dbReference>
<keyword evidence="12" id="KW-1185">Reference proteome</keyword>
<dbReference type="AlphaFoldDB" id="A0A4R5W444"/>
<dbReference type="GO" id="GO:0004222">
    <property type="term" value="F:metalloendopeptidase activity"/>
    <property type="evidence" value="ECO:0007669"/>
    <property type="project" value="InterPro"/>
</dbReference>
<dbReference type="InterPro" id="IPR018497">
    <property type="entry name" value="Peptidase_M13_C"/>
</dbReference>